<feature type="compositionally biased region" description="Low complexity" evidence="1">
    <location>
        <begin position="32"/>
        <end position="41"/>
    </location>
</feature>
<keyword evidence="2" id="KW-0812">Transmembrane</keyword>
<reference evidence="3" key="1">
    <citation type="submission" date="2023-02" db="EMBL/GenBank/DDBJ databases">
        <title>Identification and recombinant expression of a fungal hydrolase from Papiliotrema laurentii that hydrolyzes apple cutin and clears colloidal polyester polyurethane.</title>
        <authorList>
            <consortium name="DOE Joint Genome Institute"/>
            <person name="Roman V.A."/>
            <person name="Bojanowski C."/>
            <person name="Crable B.R."/>
            <person name="Wagner D.N."/>
            <person name="Hung C.S."/>
            <person name="Nadeau L.J."/>
            <person name="Schratz L."/>
            <person name="Haridas S."/>
            <person name="Pangilinan J."/>
            <person name="Lipzen A."/>
            <person name="Na H."/>
            <person name="Yan M."/>
            <person name="Ng V."/>
            <person name="Grigoriev I.V."/>
            <person name="Spatafora J.W."/>
            <person name="Barlow D."/>
            <person name="Biffinger J."/>
            <person name="Kelley-Loughnane N."/>
            <person name="Varaljay V.A."/>
            <person name="Crookes-Goodson W.J."/>
        </authorList>
    </citation>
    <scope>NUCLEOTIDE SEQUENCE</scope>
    <source>
        <strain evidence="3">5307AH</strain>
    </source>
</reference>
<feature type="region of interest" description="Disordered" evidence="1">
    <location>
        <begin position="1"/>
        <end position="123"/>
    </location>
</feature>
<gene>
    <name evidence="3" type="ORF">DB88DRAFT_443190</name>
</gene>
<dbReference type="Proteomes" id="UP001182556">
    <property type="component" value="Unassembled WGS sequence"/>
</dbReference>
<protein>
    <submittedName>
        <fullName evidence="3">Uncharacterized protein</fullName>
    </submittedName>
</protein>
<sequence>MSKQSIRLPRGQSSDEWEDDTGPSNRVGLDGASDQSAQSQSLKGSSLTSPRRRLVKTKSSNRSPKRPGRPPRSTFDASPLSDKPLEQDNDGTKTSLKASGVPSIRSSNDALRKPSSQSATAKTSSKSALASALSMLSGLLSRVVRLIHYGLRPLYPYALLIMLLWLGLSALAYAFWTVIPPLVFRIPGTLARLAFSSLAPLSDTEAGQVLLFSPSRAIATPACALTGQLCALSYLSTLRFGSENQTAVLAKPFWQWKLGGEEIPVIDMGELARSLTKEVQGANDIFQSLEQLGGGDMWNRLEHLRIWELATAIQVGSKFDEREVVAAGLRELGHTVEDLSYEMVETNALAVVSFQWLIWEFESLLKDLSAPPNKQPNPRTLAKKLNALLTRLSTNMDKLHELASRAYVVAQRGSTQGQQIRENLHMIVADLREAQDSAPGWKLIADKANRFFVGGEMTKVERISKDLRITDTAFRSLSVSVKQLETTRMGIKAFKDQIGYFDTNLMGFHLGAGEHVGIGPEEEVRVLAQVVEEFASSIGRIKGRGQGDETRQIEGS</sequence>
<evidence type="ECO:0000256" key="1">
    <source>
        <dbReference type="SAM" id="MobiDB-lite"/>
    </source>
</evidence>
<keyword evidence="2" id="KW-0472">Membrane</keyword>
<keyword evidence="4" id="KW-1185">Reference proteome</keyword>
<feature type="transmembrane region" description="Helical" evidence="2">
    <location>
        <begin position="154"/>
        <end position="176"/>
    </location>
</feature>
<name>A0AAD9FLW2_PAPLA</name>
<comment type="caution">
    <text evidence="3">The sequence shown here is derived from an EMBL/GenBank/DDBJ whole genome shotgun (WGS) entry which is preliminary data.</text>
</comment>
<keyword evidence="2" id="KW-1133">Transmembrane helix</keyword>
<dbReference type="EMBL" id="JAODAN010000011">
    <property type="protein sequence ID" value="KAK1921164.1"/>
    <property type="molecule type" value="Genomic_DNA"/>
</dbReference>
<evidence type="ECO:0000313" key="3">
    <source>
        <dbReference type="EMBL" id="KAK1921164.1"/>
    </source>
</evidence>
<organism evidence="3 4">
    <name type="scientific">Papiliotrema laurentii</name>
    <name type="common">Cryptococcus laurentii</name>
    <dbReference type="NCBI Taxonomy" id="5418"/>
    <lineage>
        <taxon>Eukaryota</taxon>
        <taxon>Fungi</taxon>
        <taxon>Dikarya</taxon>
        <taxon>Basidiomycota</taxon>
        <taxon>Agaricomycotina</taxon>
        <taxon>Tremellomycetes</taxon>
        <taxon>Tremellales</taxon>
        <taxon>Rhynchogastremaceae</taxon>
        <taxon>Papiliotrema</taxon>
    </lineage>
</organism>
<evidence type="ECO:0000256" key="2">
    <source>
        <dbReference type="SAM" id="Phobius"/>
    </source>
</evidence>
<proteinExistence type="predicted"/>
<evidence type="ECO:0000313" key="4">
    <source>
        <dbReference type="Proteomes" id="UP001182556"/>
    </source>
</evidence>
<dbReference type="AlphaFoldDB" id="A0AAD9FLW2"/>
<accession>A0AAD9FLW2</accession>